<reference evidence="3" key="1">
    <citation type="submission" date="2020-11" db="EMBL/GenBank/DDBJ databases">
        <authorList>
            <consortium name="DOE Joint Genome Institute"/>
            <person name="Ahrendt S."/>
            <person name="Riley R."/>
            <person name="Andreopoulos W."/>
            <person name="Labutti K."/>
            <person name="Pangilinan J."/>
            <person name="Ruiz-Duenas F.J."/>
            <person name="Barrasa J.M."/>
            <person name="Sanchez-Garcia M."/>
            <person name="Camarero S."/>
            <person name="Miyauchi S."/>
            <person name="Serrano A."/>
            <person name="Linde D."/>
            <person name="Babiker R."/>
            <person name="Drula E."/>
            <person name="Ayuso-Fernandez I."/>
            <person name="Pacheco R."/>
            <person name="Padilla G."/>
            <person name="Ferreira P."/>
            <person name="Barriuso J."/>
            <person name="Kellner H."/>
            <person name="Castanera R."/>
            <person name="Alfaro M."/>
            <person name="Ramirez L."/>
            <person name="Pisabarro A.G."/>
            <person name="Kuo A."/>
            <person name="Tritt A."/>
            <person name="Lipzen A."/>
            <person name="He G."/>
            <person name="Yan M."/>
            <person name="Ng V."/>
            <person name="Cullen D."/>
            <person name="Martin F."/>
            <person name="Rosso M.-N."/>
            <person name="Henrissat B."/>
            <person name="Hibbett D."/>
            <person name="Martinez A.T."/>
            <person name="Grigoriev I.V."/>
        </authorList>
    </citation>
    <scope>NUCLEOTIDE SEQUENCE</scope>
    <source>
        <strain evidence="3">MF-IS2</strain>
    </source>
</reference>
<accession>A0A9P5XJW3</accession>
<evidence type="ECO:0000313" key="4">
    <source>
        <dbReference type="Proteomes" id="UP000807342"/>
    </source>
</evidence>
<dbReference type="Pfam" id="PF20152">
    <property type="entry name" value="DUF6534"/>
    <property type="match status" value="1"/>
</dbReference>
<evidence type="ECO:0000256" key="1">
    <source>
        <dbReference type="SAM" id="Phobius"/>
    </source>
</evidence>
<proteinExistence type="predicted"/>
<gene>
    <name evidence="3" type="ORF">P691DRAFT_630572</name>
</gene>
<feature type="non-terminal residue" evidence="3">
    <location>
        <position position="245"/>
    </location>
</feature>
<keyword evidence="1" id="KW-1133">Transmembrane helix</keyword>
<sequence>FLGIVLNSYLYGILTLQYYNYHVNFRNDYPILRAIVHAQFVLETVQTIMSIADGFHWFVYGYGKRAQLQEFFLANIDSPIMCVVITLISQGAYCWRIYRLSGRKLVTLAIALVICCQAAGGLGLGIMNQKLGNISKWNKTDDIFMIIWTASTAVADTTIACVMTYLLLLNDNSYNRTVRVPSRIVRLLIESNIATATVATVQLLITLIRPISPPKTSLFLCPGYVLGKIYSNSFITMLNNRNYAG</sequence>
<comment type="caution">
    <text evidence="3">The sequence shown here is derived from an EMBL/GenBank/DDBJ whole genome shotgun (WGS) entry which is preliminary data.</text>
</comment>
<dbReference type="EMBL" id="MU151075">
    <property type="protein sequence ID" value="KAF9452085.1"/>
    <property type="molecule type" value="Genomic_DNA"/>
</dbReference>
<name>A0A9P5XJW3_9AGAR</name>
<protein>
    <recommendedName>
        <fullName evidence="2">DUF6534 domain-containing protein</fullName>
    </recommendedName>
</protein>
<dbReference type="InterPro" id="IPR045339">
    <property type="entry name" value="DUF6534"/>
</dbReference>
<dbReference type="PANTHER" id="PTHR40465:SF1">
    <property type="entry name" value="DUF6534 DOMAIN-CONTAINING PROTEIN"/>
    <property type="match status" value="1"/>
</dbReference>
<feature type="domain" description="DUF6534" evidence="2">
    <location>
        <begin position="152"/>
        <end position="243"/>
    </location>
</feature>
<keyword evidence="1" id="KW-0472">Membrane</keyword>
<organism evidence="3 4">
    <name type="scientific">Macrolepiota fuliginosa MF-IS2</name>
    <dbReference type="NCBI Taxonomy" id="1400762"/>
    <lineage>
        <taxon>Eukaryota</taxon>
        <taxon>Fungi</taxon>
        <taxon>Dikarya</taxon>
        <taxon>Basidiomycota</taxon>
        <taxon>Agaricomycotina</taxon>
        <taxon>Agaricomycetes</taxon>
        <taxon>Agaricomycetidae</taxon>
        <taxon>Agaricales</taxon>
        <taxon>Agaricineae</taxon>
        <taxon>Agaricaceae</taxon>
        <taxon>Macrolepiota</taxon>
    </lineage>
</organism>
<dbReference type="Proteomes" id="UP000807342">
    <property type="component" value="Unassembled WGS sequence"/>
</dbReference>
<evidence type="ECO:0000313" key="3">
    <source>
        <dbReference type="EMBL" id="KAF9452085.1"/>
    </source>
</evidence>
<dbReference type="PANTHER" id="PTHR40465">
    <property type="entry name" value="CHROMOSOME 1, WHOLE GENOME SHOTGUN SEQUENCE"/>
    <property type="match status" value="1"/>
</dbReference>
<keyword evidence="1" id="KW-0812">Transmembrane</keyword>
<evidence type="ECO:0000259" key="2">
    <source>
        <dbReference type="Pfam" id="PF20152"/>
    </source>
</evidence>
<feature type="transmembrane region" description="Helical" evidence="1">
    <location>
        <begin position="78"/>
        <end position="98"/>
    </location>
</feature>
<feature type="transmembrane region" description="Helical" evidence="1">
    <location>
        <begin position="105"/>
        <end position="126"/>
    </location>
</feature>
<feature type="transmembrane region" description="Helical" evidence="1">
    <location>
        <begin position="146"/>
        <end position="168"/>
    </location>
</feature>
<keyword evidence="4" id="KW-1185">Reference proteome</keyword>
<dbReference type="AlphaFoldDB" id="A0A9P5XJW3"/>
<feature type="non-terminal residue" evidence="3">
    <location>
        <position position="1"/>
    </location>
</feature>
<dbReference type="OrthoDB" id="3223377at2759"/>